<feature type="compositionally biased region" description="Low complexity" evidence="3">
    <location>
        <begin position="240"/>
        <end position="257"/>
    </location>
</feature>
<dbReference type="GO" id="GO:0006261">
    <property type="term" value="P:DNA-templated DNA replication"/>
    <property type="evidence" value="ECO:0007669"/>
    <property type="project" value="TreeGrafter"/>
</dbReference>
<feature type="compositionally biased region" description="Basic and acidic residues" evidence="3">
    <location>
        <begin position="221"/>
        <end position="230"/>
    </location>
</feature>
<name>A0A067QIM8_9AGAM</name>
<dbReference type="Gene3D" id="1.10.20.10">
    <property type="entry name" value="Histone, subunit A"/>
    <property type="match status" value="1"/>
</dbReference>
<dbReference type="PANTHER" id="PTHR10252:SF54">
    <property type="entry name" value="CHROMATIN ACCESSIBILITY COMPLEX PROTEIN 1"/>
    <property type="match status" value="1"/>
</dbReference>
<feature type="compositionally biased region" description="Basic and acidic residues" evidence="3">
    <location>
        <begin position="314"/>
        <end position="342"/>
    </location>
</feature>
<proteinExistence type="predicted"/>
<dbReference type="EMBL" id="KL197711">
    <property type="protein sequence ID" value="KDQ62431.1"/>
    <property type="molecule type" value="Genomic_DNA"/>
</dbReference>
<dbReference type="InterPro" id="IPR003958">
    <property type="entry name" value="CBFA_NFYB_domain"/>
</dbReference>
<reference evidence="6" key="1">
    <citation type="journal article" date="2014" name="Proc. Natl. Acad. Sci. U.S.A.">
        <title>Extensive sampling of basidiomycete genomes demonstrates inadequacy of the white-rot/brown-rot paradigm for wood decay fungi.</title>
        <authorList>
            <person name="Riley R."/>
            <person name="Salamov A.A."/>
            <person name="Brown D.W."/>
            <person name="Nagy L.G."/>
            <person name="Floudas D."/>
            <person name="Held B.W."/>
            <person name="Levasseur A."/>
            <person name="Lombard V."/>
            <person name="Morin E."/>
            <person name="Otillar R."/>
            <person name="Lindquist E.A."/>
            <person name="Sun H."/>
            <person name="LaButti K.M."/>
            <person name="Schmutz J."/>
            <person name="Jabbour D."/>
            <person name="Luo H."/>
            <person name="Baker S.E."/>
            <person name="Pisabarro A.G."/>
            <person name="Walton J.D."/>
            <person name="Blanchette R.A."/>
            <person name="Henrissat B."/>
            <person name="Martin F."/>
            <person name="Cullen D."/>
            <person name="Hibbett D.S."/>
            <person name="Grigoriev I.V."/>
        </authorList>
    </citation>
    <scope>NUCLEOTIDE SEQUENCE [LARGE SCALE GENOMIC DNA]</scope>
    <source>
        <strain evidence="6">MUCL 33604</strain>
    </source>
</reference>
<feature type="compositionally biased region" description="Polar residues" evidence="3">
    <location>
        <begin position="46"/>
        <end position="59"/>
    </location>
</feature>
<dbReference type="InParanoid" id="A0A067QIM8"/>
<dbReference type="Proteomes" id="UP000027265">
    <property type="component" value="Unassembled WGS sequence"/>
</dbReference>
<evidence type="ECO:0000256" key="3">
    <source>
        <dbReference type="SAM" id="MobiDB-lite"/>
    </source>
</evidence>
<dbReference type="Pfam" id="PF00808">
    <property type="entry name" value="CBFD_NFYB_HMF"/>
    <property type="match status" value="1"/>
</dbReference>
<dbReference type="SUPFAM" id="SSF47113">
    <property type="entry name" value="Histone-fold"/>
    <property type="match status" value="1"/>
</dbReference>
<feature type="domain" description="Transcription factor CBF/NF-Y/archaeal histone" evidence="4">
    <location>
        <begin position="76"/>
        <end position="139"/>
    </location>
</feature>
<keyword evidence="6" id="KW-1185">Reference proteome</keyword>
<feature type="region of interest" description="Disordered" evidence="3">
    <location>
        <begin position="175"/>
        <end position="375"/>
    </location>
</feature>
<feature type="region of interest" description="Disordered" evidence="3">
    <location>
        <begin position="1"/>
        <end position="76"/>
    </location>
</feature>
<evidence type="ECO:0000313" key="6">
    <source>
        <dbReference type="Proteomes" id="UP000027265"/>
    </source>
</evidence>
<dbReference type="HOGENOM" id="CLU_042061_0_0_1"/>
<dbReference type="OrthoDB" id="636685at2759"/>
<evidence type="ECO:0000256" key="1">
    <source>
        <dbReference type="ARBA" id="ARBA00004123"/>
    </source>
</evidence>
<dbReference type="GO" id="GO:0046982">
    <property type="term" value="F:protein heterodimerization activity"/>
    <property type="evidence" value="ECO:0007669"/>
    <property type="project" value="InterPro"/>
</dbReference>
<dbReference type="STRING" id="933084.A0A067QIM8"/>
<sequence>MASHPSISAVSAFDESLQGDSMDLAGYETQEEDEDVDQLDSDTDVEQTPASGGPSSASTKKPRSRKSAERKPGHTLLPAARVENILHADGMTGVNMSKEALFMVSIATEEFLKRLAQAGHHRALSERRSTITYHDMAMAAQEHPQFALLQDAIPLPLPLSVALERRSAKEKAILEEDPATSNATHTPHLLGHNQTLAVKAKSKPKPSTSKDKANGVSAVSKEIRQRDNKGRWSTGGSANGETSQSGSPGPTPNGTPSRRSRATSRETGPGYQPPMNPYPIAELPRSSLGTGADVANGISTHGRPPSWSSMPPPDHIHGSPDESDDVEPRLDQRGQGPFEERWPGQYTGPASGFLGLTQDPGRTIYSQRRDDPRPR</sequence>
<evidence type="ECO:0000313" key="5">
    <source>
        <dbReference type="EMBL" id="KDQ62431.1"/>
    </source>
</evidence>
<dbReference type="AlphaFoldDB" id="A0A067QIM8"/>
<keyword evidence="2" id="KW-0539">Nucleus</keyword>
<evidence type="ECO:0000259" key="4">
    <source>
        <dbReference type="Pfam" id="PF00808"/>
    </source>
</evidence>
<dbReference type="InterPro" id="IPR050568">
    <property type="entry name" value="Transcr_DNA_Rep_Reg"/>
</dbReference>
<accession>A0A067QIM8</accession>
<evidence type="ECO:0000256" key="2">
    <source>
        <dbReference type="ARBA" id="ARBA00023242"/>
    </source>
</evidence>
<dbReference type="PANTHER" id="PTHR10252">
    <property type="entry name" value="HISTONE-LIKE TRANSCRIPTION FACTOR CCAAT-RELATED"/>
    <property type="match status" value="1"/>
</dbReference>
<protein>
    <recommendedName>
        <fullName evidence="4">Transcription factor CBF/NF-Y/archaeal histone domain-containing protein</fullName>
    </recommendedName>
</protein>
<gene>
    <name evidence="5" type="ORF">JAAARDRAFT_203570</name>
</gene>
<organism evidence="5 6">
    <name type="scientific">Jaapia argillacea MUCL 33604</name>
    <dbReference type="NCBI Taxonomy" id="933084"/>
    <lineage>
        <taxon>Eukaryota</taxon>
        <taxon>Fungi</taxon>
        <taxon>Dikarya</taxon>
        <taxon>Basidiomycota</taxon>
        <taxon>Agaricomycotina</taxon>
        <taxon>Agaricomycetes</taxon>
        <taxon>Agaricomycetidae</taxon>
        <taxon>Jaapiales</taxon>
        <taxon>Jaapiaceae</taxon>
        <taxon>Jaapia</taxon>
    </lineage>
</organism>
<dbReference type="InterPro" id="IPR009072">
    <property type="entry name" value="Histone-fold"/>
</dbReference>
<comment type="subcellular location">
    <subcellularLocation>
        <location evidence="1">Nucleus</location>
    </subcellularLocation>
</comment>
<feature type="compositionally biased region" description="Acidic residues" evidence="3">
    <location>
        <begin position="29"/>
        <end position="45"/>
    </location>
</feature>
<dbReference type="GO" id="GO:0008623">
    <property type="term" value="C:CHRAC"/>
    <property type="evidence" value="ECO:0007669"/>
    <property type="project" value="TreeGrafter"/>
</dbReference>